<dbReference type="Pfam" id="PF08245">
    <property type="entry name" value="Mur_ligase_M"/>
    <property type="match status" value="1"/>
</dbReference>
<dbReference type="HAMAP" id="MF_02019">
    <property type="entry name" value="MurF"/>
    <property type="match status" value="1"/>
</dbReference>
<dbReference type="Proteomes" id="UP000051984">
    <property type="component" value="Unassembled WGS sequence"/>
</dbReference>
<dbReference type="GO" id="GO:0005737">
    <property type="term" value="C:cytoplasm"/>
    <property type="evidence" value="ECO:0007669"/>
    <property type="project" value="UniProtKB-SubCell"/>
</dbReference>
<dbReference type="AlphaFoldDB" id="A0A0R1ET32"/>
<dbReference type="SUPFAM" id="SSF63418">
    <property type="entry name" value="MurE/MurF N-terminal domain"/>
    <property type="match status" value="1"/>
</dbReference>
<evidence type="ECO:0000256" key="10">
    <source>
        <dbReference type="HAMAP-Rule" id="MF_02019"/>
    </source>
</evidence>
<dbReference type="GO" id="GO:0047480">
    <property type="term" value="F:UDP-N-acetylmuramoyl-tripeptide-D-alanyl-D-alanine ligase activity"/>
    <property type="evidence" value="ECO:0007669"/>
    <property type="project" value="UniProtKB-UniRule"/>
</dbReference>
<dbReference type="Pfam" id="PF01225">
    <property type="entry name" value="Mur_ligase"/>
    <property type="match status" value="1"/>
</dbReference>
<protein>
    <recommendedName>
        <fullName evidence="10 11">UDP-N-acetylmuramoyl-tripeptide--D-alanyl-D-alanine ligase</fullName>
        <ecNumber evidence="10 11">6.3.2.10</ecNumber>
    </recommendedName>
    <alternativeName>
        <fullName evidence="10">D-alanyl-D-alanine-adding enzyme</fullName>
    </alternativeName>
</protein>
<comment type="subcellular location">
    <subcellularLocation>
        <location evidence="10 11">Cytoplasm</location>
    </subcellularLocation>
</comment>
<evidence type="ECO:0000313" key="15">
    <source>
        <dbReference type="EMBL" id="KRK10458.1"/>
    </source>
</evidence>
<dbReference type="PANTHER" id="PTHR43024:SF1">
    <property type="entry name" value="UDP-N-ACETYLMURAMOYL-TRIPEPTIDE--D-ALANYL-D-ALANINE LIGASE"/>
    <property type="match status" value="1"/>
</dbReference>
<dbReference type="GO" id="GO:0009252">
    <property type="term" value="P:peptidoglycan biosynthetic process"/>
    <property type="evidence" value="ECO:0007669"/>
    <property type="project" value="UniProtKB-UniRule"/>
</dbReference>
<evidence type="ECO:0000256" key="1">
    <source>
        <dbReference type="ARBA" id="ARBA00022490"/>
    </source>
</evidence>
<sequence>MMKMTLAEVARVVKAQPLSEADGSRVVTGLTFDSRRLKPGMLFVPLQGERDGHEFIPAAAAAGAVATFVAADHAPIKTKLAALVVPDPLTAMQQLAQYYLLMKVNPKVVAITGSNGKTTTKDMTAAILATQYHVVKTPDNYNNEIGVPMTILSMEPNTEVLVLEMGMDHPGQLHALSSLAEPDVAVITMIGEAHIEFFKTRAKIADAKMEITDGLKEDGTFIYNGDEPLLVERAKKITQKRETFGLHPENTLFAHSINGHRNHTEFTVEQWPDLTFSIPIMGEYNVVNALAALLVGRQFHVKPEVMQKALAHFQVTANRTQWLIGDAGEQILSDVYNANPTAMRAVIRDFSEFTATGRHIAVLGDMLELGEQSKALHAGLADALDPHEVQVVYLYGSEMHALADALADKYSPDNLHYYPLSAKDQMIRDLQNDVGHDDMVLLKASHGLHLETVLAALIAGGHA</sequence>
<dbReference type="GO" id="GO:0005524">
    <property type="term" value="F:ATP binding"/>
    <property type="evidence" value="ECO:0007669"/>
    <property type="project" value="UniProtKB-UniRule"/>
</dbReference>
<keyword evidence="7 10" id="KW-0573">Peptidoglycan synthesis</keyword>
<dbReference type="InterPro" id="IPR051046">
    <property type="entry name" value="MurCDEF_CellWall_CoF430Synth"/>
</dbReference>
<dbReference type="InterPro" id="IPR036565">
    <property type="entry name" value="Mur-like_cat_sf"/>
</dbReference>
<feature type="domain" description="Mur ligase N-terminal catalytic" evidence="12">
    <location>
        <begin position="27"/>
        <end position="98"/>
    </location>
</feature>
<evidence type="ECO:0000259" key="14">
    <source>
        <dbReference type="Pfam" id="PF08245"/>
    </source>
</evidence>
<evidence type="ECO:0000313" key="16">
    <source>
        <dbReference type="Proteomes" id="UP000051984"/>
    </source>
</evidence>
<dbReference type="GO" id="GO:0051301">
    <property type="term" value="P:cell division"/>
    <property type="evidence" value="ECO:0007669"/>
    <property type="project" value="UniProtKB-KW"/>
</dbReference>
<dbReference type="EC" id="6.3.2.10" evidence="10 11"/>
<feature type="domain" description="Mur ligase C-terminal" evidence="13">
    <location>
        <begin position="319"/>
        <end position="445"/>
    </location>
</feature>
<name>A0A0R1ET32_LACZE</name>
<dbReference type="InterPro" id="IPR013221">
    <property type="entry name" value="Mur_ligase_cen"/>
</dbReference>
<dbReference type="EMBL" id="AZCT01000022">
    <property type="protein sequence ID" value="KRK10458.1"/>
    <property type="molecule type" value="Genomic_DNA"/>
</dbReference>
<gene>
    <name evidence="10" type="primary">murF</name>
    <name evidence="15" type="ORF">FD51_GL001794</name>
</gene>
<evidence type="ECO:0000256" key="11">
    <source>
        <dbReference type="RuleBase" id="RU004136"/>
    </source>
</evidence>
<dbReference type="NCBIfam" id="TIGR01143">
    <property type="entry name" value="murF"/>
    <property type="match status" value="1"/>
</dbReference>
<evidence type="ECO:0000256" key="6">
    <source>
        <dbReference type="ARBA" id="ARBA00022960"/>
    </source>
</evidence>
<keyword evidence="2 10" id="KW-0436">Ligase</keyword>
<dbReference type="InterPro" id="IPR004101">
    <property type="entry name" value="Mur_ligase_C"/>
</dbReference>
<keyword evidence="4 10" id="KW-0547">Nucleotide-binding</keyword>
<evidence type="ECO:0000259" key="13">
    <source>
        <dbReference type="Pfam" id="PF02875"/>
    </source>
</evidence>
<reference evidence="15 16" key="1">
    <citation type="journal article" date="2015" name="Genome Announc.">
        <title>Expanding the biotechnology potential of lactobacilli through comparative genomics of 213 strains and associated genera.</title>
        <authorList>
            <person name="Sun Z."/>
            <person name="Harris H.M."/>
            <person name="McCann A."/>
            <person name="Guo C."/>
            <person name="Argimon S."/>
            <person name="Zhang W."/>
            <person name="Yang X."/>
            <person name="Jeffery I.B."/>
            <person name="Cooney J.C."/>
            <person name="Kagawa T.F."/>
            <person name="Liu W."/>
            <person name="Song Y."/>
            <person name="Salvetti E."/>
            <person name="Wrobel A."/>
            <person name="Rasinkangas P."/>
            <person name="Parkhill J."/>
            <person name="Rea M.C."/>
            <person name="O'Sullivan O."/>
            <person name="Ritari J."/>
            <person name="Douillard F.P."/>
            <person name="Paul Ross R."/>
            <person name="Yang R."/>
            <person name="Briner A.E."/>
            <person name="Felis G.E."/>
            <person name="de Vos W.M."/>
            <person name="Barrangou R."/>
            <person name="Klaenhammer T.R."/>
            <person name="Caufield P.W."/>
            <person name="Cui Y."/>
            <person name="Zhang H."/>
            <person name="O'Toole P.W."/>
        </authorList>
    </citation>
    <scope>NUCLEOTIDE SEQUENCE [LARGE SCALE GENOMIC DNA]</scope>
    <source>
        <strain evidence="15 16">DSM 20178</strain>
    </source>
</reference>
<proteinExistence type="inferred from homology"/>
<comment type="catalytic activity">
    <reaction evidence="11">
        <text>D-alanyl-D-alanine + UDP-N-acetyl-alpha-D-muramoyl-L-alanyl-gamma-D-glutamyl-meso-2,6-diaminopimelate + ATP = UDP-N-acetyl-alpha-D-muramoyl-L-alanyl-gamma-D-glutamyl-meso-2,6-diaminopimeloyl-D-alanyl-D-alanine + ADP + phosphate + H(+)</text>
        <dbReference type="Rhea" id="RHEA:28374"/>
        <dbReference type="ChEBI" id="CHEBI:15378"/>
        <dbReference type="ChEBI" id="CHEBI:30616"/>
        <dbReference type="ChEBI" id="CHEBI:43474"/>
        <dbReference type="ChEBI" id="CHEBI:57822"/>
        <dbReference type="ChEBI" id="CHEBI:61386"/>
        <dbReference type="ChEBI" id="CHEBI:83905"/>
        <dbReference type="ChEBI" id="CHEBI:456216"/>
        <dbReference type="EC" id="6.3.2.10"/>
    </reaction>
</comment>
<dbReference type="Gene3D" id="3.40.1190.10">
    <property type="entry name" value="Mur-like, catalytic domain"/>
    <property type="match status" value="1"/>
</dbReference>
<dbReference type="SUPFAM" id="SSF53244">
    <property type="entry name" value="MurD-like peptide ligases, peptide-binding domain"/>
    <property type="match status" value="1"/>
</dbReference>
<dbReference type="GO" id="GO:0008766">
    <property type="term" value="F:UDP-N-acetylmuramoylalanyl-D-glutamyl-2,6-diaminopimelate-D-alanyl-D-alanine ligase activity"/>
    <property type="evidence" value="ECO:0007669"/>
    <property type="project" value="RHEA"/>
</dbReference>
<evidence type="ECO:0000256" key="4">
    <source>
        <dbReference type="ARBA" id="ARBA00022741"/>
    </source>
</evidence>
<keyword evidence="6 10" id="KW-0133">Cell shape</keyword>
<dbReference type="GO" id="GO:0071555">
    <property type="term" value="P:cell wall organization"/>
    <property type="evidence" value="ECO:0007669"/>
    <property type="project" value="UniProtKB-KW"/>
</dbReference>
<dbReference type="InterPro" id="IPR036615">
    <property type="entry name" value="Mur_ligase_C_dom_sf"/>
</dbReference>
<evidence type="ECO:0000256" key="5">
    <source>
        <dbReference type="ARBA" id="ARBA00022840"/>
    </source>
</evidence>
<dbReference type="InterPro" id="IPR005863">
    <property type="entry name" value="UDP-N-AcMur_synth"/>
</dbReference>
<evidence type="ECO:0000256" key="9">
    <source>
        <dbReference type="ARBA" id="ARBA00023316"/>
    </source>
</evidence>
<dbReference type="GO" id="GO:0008360">
    <property type="term" value="P:regulation of cell shape"/>
    <property type="evidence" value="ECO:0007669"/>
    <property type="project" value="UniProtKB-KW"/>
</dbReference>
<comment type="caution">
    <text evidence="15">The sequence shown here is derived from an EMBL/GenBank/DDBJ whole genome shotgun (WGS) entry which is preliminary data.</text>
</comment>
<dbReference type="Pfam" id="PF02875">
    <property type="entry name" value="Mur_ligase_C"/>
    <property type="match status" value="1"/>
</dbReference>
<comment type="similarity">
    <text evidence="10">Belongs to the MurCDEF family. MurF subfamily.</text>
</comment>
<dbReference type="eggNOG" id="COG0770">
    <property type="taxonomic scope" value="Bacteria"/>
</dbReference>
<evidence type="ECO:0000256" key="8">
    <source>
        <dbReference type="ARBA" id="ARBA00023306"/>
    </source>
</evidence>
<organism evidence="15 16">
    <name type="scientific">Lacticaseibacillus zeae DSM 20178 = KCTC 3804</name>
    <dbReference type="NCBI Taxonomy" id="1423816"/>
    <lineage>
        <taxon>Bacteria</taxon>
        <taxon>Bacillati</taxon>
        <taxon>Bacillota</taxon>
        <taxon>Bacilli</taxon>
        <taxon>Lactobacillales</taxon>
        <taxon>Lactobacillaceae</taxon>
        <taxon>Lacticaseibacillus</taxon>
    </lineage>
</organism>
<keyword evidence="9 10" id="KW-0961">Cell wall biogenesis/degradation</keyword>
<keyword evidence="1 10" id="KW-0963">Cytoplasm</keyword>
<dbReference type="InterPro" id="IPR035911">
    <property type="entry name" value="MurE/MurF_N"/>
</dbReference>
<keyword evidence="5 10" id="KW-0067">ATP-binding</keyword>
<comment type="catalytic activity">
    <reaction evidence="10">
        <text>UDP-N-acetyl-alpha-D-muramoyl-L-alanyl-gamma-D-glutamyl-L-lysine + D-alanyl-D-alanine + ATP = UDP-N-acetyl-alpha-D-muramoyl-L-alanyl-gamma-D-glutamyl-L-lysyl-D-alanyl-D-alanine + ADP + phosphate + H(+)</text>
        <dbReference type="Rhea" id="RHEA:16085"/>
        <dbReference type="ChEBI" id="CHEBI:15378"/>
        <dbReference type="ChEBI" id="CHEBI:30616"/>
        <dbReference type="ChEBI" id="CHEBI:43474"/>
        <dbReference type="ChEBI" id="CHEBI:57822"/>
        <dbReference type="ChEBI" id="CHEBI:70758"/>
        <dbReference type="ChEBI" id="CHEBI:83903"/>
        <dbReference type="ChEBI" id="CHEBI:456216"/>
        <dbReference type="EC" id="6.3.2.10"/>
    </reaction>
</comment>
<dbReference type="Gene3D" id="3.40.1390.10">
    <property type="entry name" value="MurE/MurF, N-terminal domain"/>
    <property type="match status" value="1"/>
</dbReference>
<evidence type="ECO:0000256" key="3">
    <source>
        <dbReference type="ARBA" id="ARBA00022618"/>
    </source>
</evidence>
<dbReference type="Gene3D" id="3.90.190.20">
    <property type="entry name" value="Mur ligase, C-terminal domain"/>
    <property type="match status" value="1"/>
</dbReference>
<feature type="binding site" evidence="10">
    <location>
        <begin position="113"/>
        <end position="119"/>
    </location>
    <ligand>
        <name>ATP</name>
        <dbReference type="ChEBI" id="CHEBI:30616"/>
    </ligand>
</feature>
<dbReference type="SUPFAM" id="SSF53623">
    <property type="entry name" value="MurD-like peptide ligases, catalytic domain"/>
    <property type="match status" value="1"/>
</dbReference>
<dbReference type="UniPathway" id="UPA00219"/>
<keyword evidence="8 10" id="KW-0131">Cell cycle</keyword>
<evidence type="ECO:0000259" key="12">
    <source>
        <dbReference type="Pfam" id="PF01225"/>
    </source>
</evidence>
<feature type="domain" description="Mur ligase central" evidence="14">
    <location>
        <begin position="111"/>
        <end position="295"/>
    </location>
</feature>
<dbReference type="PATRIC" id="fig|1423816.3.peg.1866"/>
<evidence type="ECO:0000256" key="7">
    <source>
        <dbReference type="ARBA" id="ARBA00022984"/>
    </source>
</evidence>
<comment type="pathway">
    <text evidence="10 11">Cell wall biogenesis; peptidoglycan biosynthesis.</text>
</comment>
<evidence type="ECO:0000256" key="2">
    <source>
        <dbReference type="ARBA" id="ARBA00022598"/>
    </source>
</evidence>
<comment type="function">
    <text evidence="10 11">Involved in cell wall formation. Catalyzes the final step in the synthesis of UDP-N-acetylmuramoyl-pentapeptide, the precursor of murein.</text>
</comment>
<accession>A0A0R1ET32</accession>
<keyword evidence="3 10" id="KW-0132">Cell division</keyword>
<dbReference type="InterPro" id="IPR000713">
    <property type="entry name" value="Mur_ligase_N"/>
</dbReference>
<dbReference type="PANTHER" id="PTHR43024">
    <property type="entry name" value="UDP-N-ACETYLMURAMOYL-TRIPEPTIDE--D-ALANYL-D-ALANINE LIGASE"/>
    <property type="match status" value="1"/>
</dbReference>